<dbReference type="Pfam" id="PF02287">
    <property type="entry name" value="Dehydratase_SU"/>
    <property type="match status" value="1"/>
</dbReference>
<dbReference type="Gene3D" id="1.10.1510.20">
    <property type="entry name" value="Propanediol/glycerol dehydratase, small subunit"/>
    <property type="match status" value="1"/>
</dbReference>
<evidence type="ECO:0000313" key="1">
    <source>
        <dbReference type="EMBL" id="CUO66659.1"/>
    </source>
</evidence>
<name>A0A174H0S4_9CLOT</name>
<keyword evidence="1" id="KW-0456">Lyase</keyword>
<dbReference type="AlphaFoldDB" id="A0A174H0S4"/>
<protein>
    <submittedName>
        <fullName evidence="1">Coenzyme B12-dependent glycerol dehydrogenase small subunit</fullName>
        <ecNumber evidence="1">4.2.1.28</ecNumber>
    </submittedName>
</protein>
<dbReference type="RefSeq" id="WP_055266181.1">
    <property type="nucleotide sequence ID" value="NZ_CABIXQ010000012.1"/>
</dbReference>
<gene>
    <name evidence="1" type="primary">pduE</name>
    <name evidence="1" type="ORF">ERS852471_02009</name>
</gene>
<reference evidence="1 2" key="1">
    <citation type="submission" date="2015-09" db="EMBL/GenBank/DDBJ databases">
        <authorList>
            <consortium name="Pathogen Informatics"/>
        </authorList>
    </citation>
    <scope>NUCLEOTIDE SEQUENCE [LARGE SCALE GENOMIC DNA]</scope>
    <source>
        <strain evidence="1 2">2789STDY5834856</strain>
    </source>
</reference>
<dbReference type="Proteomes" id="UP000095594">
    <property type="component" value="Unassembled WGS sequence"/>
</dbReference>
<proteinExistence type="predicted"/>
<accession>A0A174H0S4</accession>
<dbReference type="EMBL" id="CYZX01000012">
    <property type="protein sequence ID" value="CUO66659.1"/>
    <property type="molecule type" value="Genomic_DNA"/>
</dbReference>
<organism evidence="1 2">
    <name type="scientific">Clostridium disporicum</name>
    <dbReference type="NCBI Taxonomy" id="84024"/>
    <lineage>
        <taxon>Bacteria</taxon>
        <taxon>Bacillati</taxon>
        <taxon>Bacillota</taxon>
        <taxon>Clostridia</taxon>
        <taxon>Eubacteriales</taxon>
        <taxon>Clostridiaceae</taxon>
        <taxon>Clostridium</taxon>
    </lineage>
</organism>
<dbReference type="OrthoDB" id="3732589at2"/>
<dbReference type="EC" id="4.2.1.28" evidence="1"/>
<dbReference type="InterPro" id="IPR003207">
    <property type="entry name" value="Ppandiol/glycerol_DeHydtase_su"/>
</dbReference>
<dbReference type="GO" id="GO:0050215">
    <property type="term" value="F:propanediol dehydratase activity"/>
    <property type="evidence" value="ECO:0007669"/>
    <property type="project" value="UniProtKB-EC"/>
</dbReference>
<evidence type="ECO:0000313" key="2">
    <source>
        <dbReference type="Proteomes" id="UP000095594"/>
    </source>
</evidence>
<dbReference type="SUPFAM" id="SSF47148">
    <property type="entry name" value="Diol dehydratase, gamma subunit"/>
    <property type="match status" value="1"/>
</dbReference>
<dbReference type="InterPro" id="IPR036091">
    <property type="entry name" value="Prodiol/glycerol_DeHase__sf_su"/>
</dbReference>
<sequence length="129" mass="14670">MKYPLSKSDIDIKSKSGKSIDQITIDEVVNGRVTGEDIKISKETLRLQGEIARQEGRTQLGENFERASELVDIPDEELLIIYNMLRPNRSTKEELLNKAKEIRDKYNAIACSNLIMDAVNVYSKRGILK</sequence>